<name>A0A653NUJ4_9FLAO</name>
<reference evidence="3 4" key="1">
    <citation type="submission" date="2019-10" db="EMBL/GenBank/DDBJ databases">
        <authorList>
            <person name="Karimi E."/>
        </authorList>
    </citation>
    <scope>NUCLEOTIDE SEQUENCE [LARGE SCALE GENOMIC DNA]</scope>
    <source>
        <strain evidence="3">Maribacter sp. 151</strain>
    </source>
</reference>
<keyword evidence="4" id="KW-1185">Reference proteome</keyword>
<dbReference type="Proteomes" id="UP000430202">
    <property type="component" value="Unassembled WGS sequence"/>
</dbReference>
<evidence type="ECO:0008006" key="5">
    <source>
        <dbReference type="Google" id="ProtNLM"/>
    </source>
</evidence>
<accession>A0A653NUJ4</accession>
<evidence type="ECO:0000313" key="4">
    <source>
        <dbReference type="Proteomes" id="UP000430202"/>
    </source>
</evidence>
<protein>
    <recommendedName>
        <fullName evidence="5">LTXXQ motif family protein</fullName>
    </recommendedName>
</protein>
<sequence length="151" mass="17682">MKKLVMAILIMAGITATAQDHQRKGKRGDMKDLTPEQVATIQTKKMTLALDLNESQQKKIKTILTEDATARKAKMEERKANKEEGKKLLTSEEKYQMEIERLNHQIARKEQMKSILNDEQFKNWEKMGHRRKMRGKGKNRDTRKEKRSAKE</sequence>
<proteinExistence type="predicted"/>
<dbReference type="EMBL" id="CABWLR010000002">
    <property type="protein sequence ID" value="VXB21131.1"/>
    <property type="molecule type" value="Genomic_DNA"/>
</dbReference>
<evidence type="ECO:0000256" key="2">
    <source>
        <dbReference type="SAM" id="SignalP"/>
    </source>
</evidence>
<organism evidence="3 4">
    <name type="scientific">Maribacter litoralis</name>
    <dbReference type="NCBI Taxonomy" id="2059726"/>
    <lineage>
        <taxon>Bacteria</taxon>
        <taxon>Pseudomonadati</taxon>
        <taxon>Bacteroidota</taxon>
        <taxon>Flavobacteriia</taxon>
        <taxon>Flavobacteriales</taxon>
        <taxon>Flavobacteriaceae</taxon>
        <taxon>Maribacter</taxon>
    </lineage>
</organism>
<dbReference type="RefSeq" id="WP_159301990.1">
    <property type="nucleotide sequence ID" value="NZ_LR733271.1"/>
</dbReference>
<dbReference type="Gene3D" id="1.20.120.1490">
    <property type="match status" value="1"/>
</dbReference>
<feature type="chain" id="PRO_5025066275" description="LTXXQ motif family protein" evidence="2">
    <location>
        <begin position="19"/>
        <end position="151"/>
    </location>
</feature>
<evidence type="ECO:0000256" key="1">
    <source>
        <dbReference type="SAM" id="MobiDB-lite"/>
    </source>
</evidence>
<feature type="region of interest" description="Disordered" evidence="1">
    <location>
        <begin position="113"/>
        <end position="151"/>
    </location>
</feature>
<evidence type="ECO:0000313" key="3">
    <source>
        <dbReference type="EMBL" id="VXB21131.1"/>
    </source>
</evidence>
<feature type="compositionally biased region" description="Basic and acidic residues" evidence="1">
    <location>
        <begin position="138"/>
        <end position="151"/>
    </location>
</feature>
<feature type="compositionally biased region" description="Basic residues" evidence="1">
    <location>
        <begin position="128"/>
        <end position="137"/>
    </location>
</feature>
<gene>
    <name evidence="3" type="ORF">MARI151_20029</name>
</gene>
<dbReference type="AlphaFoldDB" id="A0A653NUJ4"/>
<feature type="signal peptide" evidence="2">
    <location>
        <begin position="1"/>
        <end position="18"/>
    </location>
</feature>
<keyword evidence="2" id="KW-0732">Signal</keyword>